<dbReference type="Proteomes" id="UP000550729">
    <property type="component" value="Unassembled WGS sequence"/>
</dbReference>
<protein>
    <submittedName>
        <fullName evidence="2">DUF2752 domain-containing protein</fullName>
    </submittedName>
</protein>
<proteinExistence type="predicted"/>
<reference evidence="2 3" key="1">
    <citation type="submission" date="2020-04" db="EMBL/GenBank/DDBJ databases">
        <title>Gordonia sp. nov. TBRC 11910.</title>
        <authorList>
            <person name="Suriyachadkun C."/>
        </authorList>
    </citation>
    <scope>NUCLEOTIDE SEQUENCE [LARGE SCALE GENOMIC DNA]</scope>
    <source>
        <strain evidence="2 3">TBRC 11910</strain>
    </source>
</reference>
<accession>A0A848KZR0</accession>
<sequence>MCVVDPHELEVIESPRRPLIAALPAAAVAAGGVAVYGIALAWSPAAVVSGPGFCPFREMTGWPCPACGLTRSFVMLAHGDVARAFSFNLFGPVFFVVGLAATIVAGWSLVARRPAVLEKFGSWLTTPAAMVLLAVWMAYGVARIVDAARGTGLFPSVT</sequence>
<dbReference type="EMBL" id="JABBNB010000010">
    <property type="protein sequence ID" value="NMO01883.1"/>
    <property type="molecule type" value="Genomic_DNA"/>
</dbReference>
<keyword evidence="1" id="KW-0812">Transmembrane</keyword>
<feature type="transmembrane region" description="Helical" evidence="1">
    <location>
        <begin position="19"/>
        <end position="42"/>
    </location>
</feature>
<evidence type="ECO:0000256" key="1">
    <source>
        <dbReference type="SAM" id="Phobius"/>
    </source>
</evidence>
<gene>
    <name evidence="2" type="ORF">HH308_11745</name>
</gene>
<keyword evidence="1" id="KW-1133">Transmembrane helix</keyword>
<keyword evidence="1" id="KW-0472">Membrane</keyword>
<evidence type="ECO:0000313" key="2">
    <source>
        <dbReference type="EMBL" id="NMO01883.1"/>
    </source>
</evidence>
<name>A0A848KZR0_9ACTN</name>
<dbReference type="InterPro" id="IPR021215">
    <property type="entry name" value="DUF2752"/>
</dbReference>
<evidence type="ECO:0000313" key="3">
    <source>
        <dbReference type="Proteomes" id="UP000550729"/>
    </source>
</evidence>
<organism evidence="2 3">
    <name type="scientific">Gordonia asplenii</name>
    <dbReference type="NCBI Taxonomy" id="2725283"/>
    <lineage>
        <taxon>Bacteria</taxon>
        <taxon>Bacillati</taxon>
        <taxon>Actinomycetota</taxon>
        <taxon>Actinomycetes</taxon>
        <taxon>Mycobacteriales</taxon>
        <taxon>Gordoniaceae</taxon>
        <taxon>Gordonia</taxon>
    </lineage>
</organism>
<feature type="transmembrane region" description="Helical" evidence="1">
    <location>
        <begin position="89"/>
        <end position="111"/>
    </location>
</feature>
<dbReference type="AlphaFoldDB" id="A0A848KZR0"/>
<feature type="transmembrane region" description="Helical" evidence="1">
    <location>
        <begin position="123"/>
        <end position="145"/>
    </location>
</feature>
<comment type="caution">
    <text evidence="2">The sequence shown here is derived from an EMBL/GenBank/DDBJ whole genome shotgun (WGS) entry which is preliminary data.</text>
</comment>
<dbReference type="Pfam" id="PF10825">
    <property type="entry name" value="DUF2752"/>
    <property type="match status" value="1"/>
</dbReference>
<keyword evidence="3" id="KW-1185">Reference proteome</keyword>